<dbReference type="NCBIfam" id="TIGR02220">
    <property type="entry name" value="phg_TIGR02220"/>
    <property type="match status" value="1"/>
</dbReference>
<comment type="caution">
    <text evidence="2">The sequence shown here is derived from an EMBL/GenBank/DDBJ whole genome shotgun (WGS) entry which is preliminary data.</text>
</comment>
<keyword evidence="3" id="KW-1185">Reference proteome</keyword>
<sequence length="259" mass="29704">MSNYTAIREVLNRMSGQYNTFTVPKIYVEYTGDLTTAILLNQVVFLSDKSKRSDGFFYKSYQEWEEEICLSERQVRYSVKKLKNMGFLETSIKKANGAPTVHYKLDYDKLLDSILTFCQIPLEQNVGFHSDNMSQTLTETTTETTTEITTEIPYAEIVNYLNHTAGTKYKHTTKKTQALIKARWNEGFGLDDFTNVINTKVNEWINDSNMKKYLRPETLFSPKFEGYLNQEGGEGNGNYKGSNQLSGYDFSKGNGNITF</sequence>
<gene>
    <name evidence="2" type="ORF">ACFFGV_19700</name>
</gene>
<feature type="domain" description="Phage conserved hypothetical protein C-terminal" evidence="1">
    <location>
        <begin position="157"/>
        <end position="229"/>
    </location>
</feature>
<evidence type="ECO:0000259" key="1">
    <source>
        <dbReference type="Pfam" id="PF09524"/>
    </source>
</evidence>
<proteinExistence type="predicted"/>
<dbReference type="RefSeq" id="WP_377351527.1">
    <property type="nucleotide sequence ID" value="NZ_JBHLTP010000022.1"/>
</dbReference>
<protein>
    <submittedName>
        <fullName evidence="2">Conserved phage C-terminal domain-containing protein</fullName>
    </submittedName>
</protein>
<dbReference type="EMBL" id="JBHLTP010000022">
    <property type="protein sequence ID" value="MFC0525807.1"/>
    <property type="molecule type" value="Genomic_DNA"/>
</dbReference>
<dbReference type="InterPro" id="IPR011741">
    <property type="entry name" value="Phg_2220_C"/>
</dbReference>
<name>A0ABV6LTR6_9BACI</name>
<reference evidence="2 3" key="1">
    <citation type="submission" date="2024-09" db="EMBL/GenBank/DDBJ databases">
        <authorList>
            <person name="Sun Q."/>
            <person name="Mori K."/>
        </authorList>
    </citation>
    <scope>NUCLEOTIDE SEQUENCE [LARGE SCALE GENOMIC DNA]</scope>
    <source>
        <strain evidence="2 3">NCAIM B.02529</strain>
    </source>
</reference>
<accession>A0ABV6LTR6</accession>
<dbReference type="Pfam" id="PF09524">
    <property type="entry name" value="Phg_2220_C"/>
    <property type="match status" value="1"/>
</dbReference>
<organism evidence="2 3">
    <name type="scientific">Pontibacillus salicampi</name>
    <dbReference type="NCBI Taxonomy" id="1449801"/>
    <lineage>
        <taxon>Bacteria</taxon>
        <taxon>Bacillati</taxon>
        <taxon>Bacillota</taxon>
        <taxon>Bacilli</taxon>
        <taxon>Bacillales</taxon>
        <taxon>Bacillaceae</taxon>
        <taxon>Pontibacillus</taxon>
    </lineage>
</organism>
<evidence type="ECO:0000313" key="3">
    <source>
        <dbReference type="Proteomes" id="UP001589836"/>
    </source>
</evidence>
<dbReference type="Proteomes" id="UP001589836">
    <property type="component" value="Unassembled WGS sequence"/>
</dbReference>
<evidence type="ECO:0000313" key="2">
    <source>
        <dbReference type="EMBL" id="MFC0525807.1"/>
    </source>
</evidence>